<keyword evidence="8" id="KW-1185">Reference proteome</keyword>
<dbReference type="SMR" id="K7KVZ0"/>
<dbReference type="InterPro" id="IPR022143">
    <property type="entry name" value="DUF3675"/>
</dbReference>
<proteinExistence type="predicted"/>
<dbReference type="GeneID" id="100795900"/>
<dbReference type="EMBL" id="CM000839">
    <property type="protein sequence ID" value="KRH54555.1"/>
    <property type="molecule type" value="Genomic_DNA"/>
</dbReference>
<dbReference type="EnsemblPlants" id="KRH54555">
    <property type="protein sequence ID" value="KRH54555"/>
    <property type="gene ID" value="GLYMA_06G194100"/>
</dbReference>
<reference evidence="6" key="3">
    <citation type="submission" date="2018-07" db="EMBL/GenBank/DDBJ databases">
        <title>WGS assembly of Glycine max.</title>
        <authorList>
            <person name="Schmutz J."/>
            <person name="Cannon S."/>
            <person name="Schlueter J."/>
            <person name="Ma J."/>
            <person name="Mitros T."/>
            <person name="Nelson W."/>
            <person name="Hyten D."/>
            <person name="Song Q."/>
            <person name="Thelen J."/>
            <person name="Cheng J."/>
            <person name="Xu D."/>
            <person name="Hellsten U."/>
            <person name="May G."/>
            <person name="Yu Y."/>
            <person name="Sakurai T."/>
            <person name="Umezawa T."/>
            <person name="Bhattacharyya M."/>
            <person name="Sandhu D."/>
            <person name="Valliyodan B."/>
            <person name="Lindquist E."/>
            <person name="Peto M."/>
            <person name="Grant D."/>
            <person name="Shu S."/>
            <person name="Goodstein D."/>
            <person name="Barry K."/>
            <person name="Futrell-Griggs M."/>
            <person name="Abernathy B."/>
            <person name="Du J."/>
            <person name="Tian Z."/>
            <person name="Zhu L."/>
            <person name="Gill N."/>
            <person name="Joshi T."/>
            <person name="Libault M."/>
            <person name="Sethuraman A."/>
            <person name="Zhang X."/>
            <person name="Shinozaki K."/>
            <person name="Nguyen H."/>
            <person name="Wing R."/>
            <person name="Cregan P."/>
            <person name="Specht J."/>
            <person name="Grimwood J."/>
            <person name="Rokhsar D."/>
            <person name="Stacey G."/>
            <person name="Shoemaker R."/>
            <person name="Jackson S."/>
        </authorList>
    </citation>
    <scope>NUCLEOTIDE SEQUENCE</scope>
    <source>
        <tissue evidence="6">Callus</tissue>
    </source>
</reference>
<dbReference type="Pfam" id="PF12428">
    <property type="entry name" value="DUF3675"/>
    <property type="match status" value="1"/>
</dbReference>
<dbReference type="RefSeq" id="XP_014632055.1">
    <property type="nucleotide sequence ID" value="XM_014776569.3"/>
</dbReference>
<feature type="domain" description="RING-CH-type" evidence="5">
    <location>
        <begin position="57"/>
        <end position="117"/>
    </location>
</feature>
<reference evidence="7" key="2">
    <citation type="submission" date="2018-02" db="UniProtKB">
        <authorList>
            <consortium name="EnsemblPlants"/>
        </authorList>
    </citation>
    <scope>IDENTIFICATION</scope>
    <source>
        <strain evidence="7">Williams 82</strain>
    </source>
</reference>
<feature type="transmembrane region" description="Helical" evidence="4">
    <location>
        <begin position="180"/>
        <end position="198"/>
    </location>
</feature>
<evidence type="ECO:0000256" key="1">
    <source>
        <dbReference type="ARBA" id="ARBA00022723"/>
    </source>
</evidence>
<dbReference type="KEGG" id="gmx:100795900"/>
<feature type="transmembrane region" description="Helical" evidence="4">
    <location>
        <begin position="210"/>
        <end position="233"/>
    </location>
</feature>
<keyword evidence="1" id="KW-0479">Metal-binding</keyword>
<dbReference type="GO" id="GO:0016020">
    <property type="term" value="C:membrane"/>
    <property type="evidence" value="ECO:0000318"/>
    <property type="project" value="GO_Central"/>
</dbReference>
<gene>
    <name evidence="7" type="primary">LOC100795900</name>
    <name evidence="6" type="ORF">GLYMA_06G194100</name>
</gene>
<dbReference type="eggNOG" id="KOG1609">
    <property type="taxonomic scope" value="Eukaryota"/>
</dbReference>
<dbReference type="CDD" id="cd16495">
    <property type="entry name" value="RING_CH-C4HC3_MARCH"/>
    <property type="match status" value="1"/>
</dbReference>
<protein>
    <recommendedName>
        <fullName evidence="5">RING-CH-type domain-containing protein</fullName>
    </recommendedName>
</protein>
<dbReference type="InterPro" id="IPR011016">
    <property type="entry name" value="Znf_RING-CH"/>
</dbReference>
<evidence type="ECO:0000313" key="8">
    <source>
        <dbReference type="Proteomes" id="UP000008827"/>
    </source>
</evidence>
<keyword evidence="4" id="KW-0812">Transmembrane</keyword>
<dbReference type="InterPro" id="IPR033275">
    <property type="entry name" value="MARCH-like"/>
</dbReference>
<name>K7KVZ0_SOYBN</name>
<dbReference type="PANTHER" id="PTHR23012">
    <property type="entry name" value="RING/FYVE/PHD ZINC FINGER DOMAIN-CONTAINING"/>
    <property type="match status" value="1"/>
</dbReference>
<dbReference type="ExpressionAtlas" id="K7KVZ0">
    <property type="expression patterns" value="baseline and differential"/>
</dbReference>
<organism evidence="6">
    <name type="scientific">Glycine max</name>
    <name type="common">Soybean</name>
    <name type="synonym">Glycine hispida</name>
    <dbReference type="NCBI Taxonomy" id="3847"/>
    <lineage>
        <taxon>Eukaryota</taxon>
        <taxon>Viridiplantae</taxon>
        <taxon>Streptophyta</taxon>
        <taxon>Embryophyta</taxon>
        <taxon>Tracheophyta</taxon>
        <taxon>Spermatophyta</taxon>
        <taxon>Magnoliopsida</taxon>
        <taxon>eudicotyledons</taxon>
        <taxon>Gunneridae</taxon>
        <taxon>Pentapetalae</taxon>
        <taxon>rosids</taxon>
        <taxon>fabids</taxon>
        <taxon>Fabales</taxon>
        <taxon>Fabaceae</taxon>
        <taxon>Papilionoideae</taxon>
        <taxon>50 kb inversion clade</taxon>
        <taxon>NPAAA clade</taxon>
        <taxon>indigoferoid/millettioid clade</taxon>
        <taxon>Phaseoleae</taxon>
        <taxon>Glycine</taxon>
        <taxon>Glycine subgen. Soja</taxon>
    </lineage>
</organism>
<evidence type="ECO:0000256" key="3">
    <source>
        <dbReference type="ARBA" id="ARBA00022833"/>
    </source>
</evidence>
<dbReference type="SUPFAM" id="SSF57850">
    <property type="entry name" value="RING/U-box"/>
    <property type="match status" value="1"/>
</dbReference>
<evidence type="ECO:0000313" key="6">
    <source>
        <dbReference type="EMBL" id="KRH54555.1"/>
    </source>
</evidence>
<dbReference type="GO" id="GO:0008270">
    <property type="term" value="F:zinc ion binding"/>
    <property type="evidence" value="ECO:0007669"/>
    <property type="project" value="UniProtKB-KW"/>
</dbReference>
<evidence type="ECO:0000313" key="7">
    <source>
        <dbReference type="EnsemblPlants" id="KRH54555"/>
    </source>
</evidence>
<dbReference type="Proteomes" id="UP000008827">
    <property type="component" value="Chromosome 6"/>
</dbReference>
<keyword evidence="2" id="KW-0863">Zinc-finger</keyword>
<dbReference type="PaxDb" id="3847-GLYMA06G20860.4"/>
<dbReference type="AlphaFoldDB" id="K7KVZ0"/>
<keyword evidence="4" id="KW-0472">Membrane</keyword>
<dbReference type="GO" id="GO:0016567">
    <property type="term" value="P:protein ubiquitination"/>
    <property type="evidence" value="ECO:0000318"/>
    <property type="project" value="GO_Central"/>
</dbReference>
<dbReference type="PANTHER" id="PTHR23012:SF215">
    <property type="entry name" value="RING_FYVE_PHD ZINC FINGER SUPERFAMILY PROTEIN"/>
    <property type="match status" value="1"/>
</dbReference>
<accession>K7KVZ0</accession>
<dbReference type="Pfam" id="PF12906">
    <property type="entry name" value="RINGv"/>
    <property type="match status" value="1"/>
</dbReference>
<sequence length="270" mass="30122">MGEHVVLSVLDSLIAPATLQPQHDGDGDALGSLIEGATHVNDVGECDTLEEEEEEEEDLIKMVECRICQEDDTLQNLDIPCACSGTLKFAHTKCVQIWCYEKGDTICEICNQPFKPGYTANSPVCHPGDTSIDISDDWATTRNPLDLHNARLLAIAAVDYQVPETEHEDYVNAGTGGTTLWHSVGLILMALLLLRHAAPLFNADVEKAIAYFYFFFLGAAAVILPCYLVAWIIRIIQHQSNQLKNLHLCYRQRNNKVSSLQYHQDLFFTD</sequence>
<reference evidence="6 7" key="1">
    <citation type="journal article" date="2010" name="Nature">
        <title>Genome sequence of the palaeopolyploid soybean.</title>
        <authorList>
            <person name="Schmutz J."/>
            <person name="Cannon S.B."/>
            <person name="Schlueter J."/>
            <person name="Ma J."/>
            <person name="Mitros T."/>
            <person name="Nelson W."/>
            <person name="Hyten D.L."/>
            <person name="Song Q."/>
            <person name="Thelen J.J."/>
            <person name="Cheng J."/>
            <person name="Xu D."/>
            <person name="Hellsten U."/>
            <person name="May G.D."/>
            <person name="Yu Y."/>
            <person name="Sakurai T."/>
            <person name="Umezawa T."/>
            <person name="Bhattacharyya M.K."/>
            <person name="Sandhu D."/>
            <person name="Valliyodan B."/>
            <person name="Lindquist E."/>
            <person name="Peto M."/>
            <person name="Grant D."/>
            <person name="Shu S."/>
            <person name="Goodstein D."/>
            <person name="Barry K."/>
            <person name="Futrell-Griggs M."/>
            <person name="Abernathy B."/>
            <person name="Du J."/>
            <person name="Tian Z."/>
            <person name="Zhu L."/>
            <person name="Gill N."/>
            <person name="Joshi T."/>
            <person name="Libault M."/>
            <person name="Sethuraman A."/>
            <person name="Zhang X.-C."/>
            <person name="Shinozaki K."/>
            <person name="Nguyen H.T."/>
            <person name="Wing R.A."/>
            <person name="Cregan P."/>
            <person name="Specht J."/>
            <person name="Grimwood J."/>
            <person name="Rokhsar D."/>
            <person name="Stacey G."/>
            <person name="Shoemaker R.C."/>
            <person name="Jackson S.A."/>
        </authorList>
    </citation>
    <scope>NUCLEOTIDE SEQUENCE [LARGE SCALE GENOMIC DNA]</scope>
    <source>
        <strain evidence="7">cv. Williams 82</strain>
        <tissue evidence="6">Callus</tissue>
    </source>
</reference>
<dbReference type="GO" id="GO:0004842">
    <property type="term" value="F:ubiquitin-protein transferase activity"/>
    <property type="evidence" value="ECO:0000318"/>
    <property type="project" value="GO_Central"/>
</dbReference>
<dbReference type="PROSITE" id="PS51292">
    <property type="entry name" value="ZF_RING_CH"/>
    <property type="match status" value="1"/>
</dbReference>
<dbReference type="InterPro" id="IPR013083">
    <property type="entry name" value="Znf_RING/FYVE/PHD"/>
</dbReference>
<dbReference type="OrthoDB" id="273089at2759"/>
<dbReference type="SMART" id="SM00744">
    <property type="entry name" value="RINGv"/>
    <property type="match status" value="1"/>
</dbReference>
<keyword evidence="4" id="KW-1133">Transmembrane helix</keyword>
<keyword evidence="3" id="KW-0862">Zinc</keyword>
<evidence type="ECO:0000259" key="5">
    <source>
        <dbReference type="PROSITE" id="PS51292"/>
    </source>
</evidence>
<evidence type="ECO:0000256" key="2">
    <source>
        <dbReference type="ARBA" id="ARBA00022771"/>
    </source>
</evidence>
<evidence type="ECO:0000256" key="4">
    <source>
        <dbReference type="SAM" id="Phobius"/>
    </source>
</evidence>
<dbReference type="Gene3D" id="3.30.40.10">
    <property type="entry name" value="Zinc/RING finger domain, C3HC4 (zinc finger)"/>
    <property type="match status" value="1"/>
</dbReference>
<dbReference type="Gramene" id="KRH54555">
    <property type="protein sequence ID" value="KRH54555"/>
    <property type="gene ID" value="GLYMA_06G194100"/>
</dbReference>